<dbReference type="InterPro" id="IPR029063">
    <property type="entry name" value="SAM-dependent_MTases_sf"/>
</dbReference>
<name>A0A939G1B7_9HYPH</name>
<accession>A0A939G1B7</accession>
<dbReference type="Proteomes" id="UP000664122">
    <property type="component" value="Unassembled WGS sequence"/>
</dbReference>
<sequence length="374" mass="39328">MNDLHRKIAAIIRAEGPIGLDRFWNLALFDRQAGYYATQNPIGRAGDFVTAPEVSQMFGELIGAWVAAAWIGLGAPRRFRLVEIGPGRGTLMADMLRTLRRVAPGCLAAAQVHLVETSETLAAIQAETLTGFDLPILRHRSLAEIGPGPSIVVANELFDAVAIRQLVFDGEVFRQRCVALRDNGTFEFVLCRCHHTQPGANMLPHPPAAGAVIEVSPERDRLAGALAARLADQGGAGLFIDYGHAVTGYGDTLQALHDHAFADPLDRPGECDITSHVDFARLAGFFAARSLAVSPIVGQGDFLIALGLVQRAGVLGAPLDAAGRQAIEAAVARLAGTGKGQMGALFKVLAVANAPLALPPFAAAPSHAPPSGAD</sequence>
<proteinExistence type="predicted"/>
<keyword evidence="1 3" id="KW-0489">Methyltransferase</keyword>
<dbReference type="PANTHER" id="PTHR12049">
    <property type="entry name" value="PROTEIN ARGININE METHYLTRANSFERASE NDUFAF7, MITOCHONDRIAL"/>
    <property type="match status" value="1"/>
</dbReference>
<dbReference type="PANTHER" id="PTHR12049:SF7">
    <property type="entry name" value="PROTEIN ARGININE METHYLTRANSFERASE NDUFAF7, MITOCHONDRIAL"/>
    <property type="match status" value="1"/>
</dbReference>
<dbReference type="InterPro" id="IPR003788">
    <property type="entry name" value="NDUFAF7"/>
</dbReference>
<dbReference type="Pfam" id="PF02636">
    <property type="entry name" value="Methyltransf_28"/>
    <property type="match status" value="1"/>
</dbReference>
<protein>
    <submittedName>
        <fullName evidence="3">SAM-dependent methyltransferase</fullName>
    </submittedName>
</protein>
<keyword evidence="4" id="KW-1185">Reference proteome</keyword>
<comment type="caution">
    <text evidence="3">The sequence shown here is derived from an EMBL/GenBank/DDBJ whole genome shotgun (WGS) entry which is preliminary data.</text>
</comment>
<dbReference type="InterPro" id="IPR038375">
    <property type="entry name" value="NDUFAF7_sf"/>
</dbReference>
<evidence type="ECO:0000256" key="2">
    <source>
        <dbReference type="ARBA" id="ARBA00022679"/>
    </source>
</evidence>
<dbReference type="SUPFAM" id="SSF53335">
    <property type="entry name" value="S-adenosyl-L-methionine-dependent methyltransferases"/>
    <property type="match status" value="1"/>
</dbReference>
<organism evidence="3 4">
    <name type="scientific">Jiella flava</name>
    <dbReference type="NCBI Taxonomy" id="2816857"/>
    <lineage>
        <taxon>Bacteria</taxon>
        <taxon>Pseudomonadati</taxon>
        <taxon>Pseudomonadota</taxon>
        <taxon>Alphaproteobacteria</taxon>
        <taxon>Hyphomicrobiales</taxon>
        <taxon>Aurantimonadaceae</taxon>
        <taxon>Jiella</taxon>
    </lineage>
</organism>
<gene>
    <name evidence="3" type="ORF">J1C48_15740</name>
</gene>
<dbReference type="GO" id="GO:0035243">
    <property type="term" value="F:protein-arginine omega-N symmetric methyltransferase activity"/>
    <property type="evidence" value="ECO:0007669"/>
    <property type="project" value="TreeGrafter"/>
</dbReference>
<dbReference type="Gene3D" id="3.40.50.12710">
    <property type="match status" value="1"/>
</dbReference>
<evidence type="ECO:0000256" key="1">
    <source>
        <dbReference type="ARBA" id="ARBA00022603"/>
    </source>
</evidence>
<keyword evidence="2" id="KW-0808">Transferase</keyword>
<dbReference type="EMBL" id="JAFMPP010000015">
    <property type="protein sequence ID" value="MBO0664030.1"/>
    <property type="molecule type" value="Genomic_DNA"/>
</dbReference>
<dbReference type="AlphaFoldDB" id="A0A939G1B7"/>
<evidence type="ECO:0000313" key="3">
    <source>
        <dbReference type="EMBL" id="MBO0664030.1"/>
    </source>
</evidence>
<dbReference type="RefSeq" id="WP_207258947.1">
    <property type="nucleotide sequence ID" value="NZ_JAFMPP010000015.1"/>
</dbReference>
<dbReference type="GO" id="GO:0032259">
    <property type="term" value="P:methylation"/>
    <property type="evidence" value="ECO:0007669"/>
    <property type="project" value="UniProtKB-KW"/>
</dbReference>
<reference evidence="3" key="1">
    <citation type="submission" date="2021-03" db="EMBL/GenBank/DDBJ databases">
        <title>Whole genome sequence of Jiella sp. CQZ9-1.</title>
        <authorList>
            <person name="Tuo L."/>
        </authorList>
    </citation>
    <scope>NUCLEOTIDE SEQUENCE</scope>
    <source>
        <strain evidence="3">CQZ9-1</strain>
    </source>
</reference>
<evidence type="ECO:0000313" key="4">
    <source>
        <dbReference type="Proteomes" id="UP000664122"/>
    </source>
</evidence>